<evidence type="ECO:0000313" key="2">
    <source>
        <dbReference type="EMBL" id="MCD1655327.1"/>
    </source>
</evidence>
<evidence type="ECO:0000256" key="1">
    <source>
        <dbReference type="SAM" id="SignalP"/>
    </source>
</evidence>
<dbReference type="SUPFAM" id="SSF69304">
    <property type="entry name" value="Tricorn protease N-terminal domain"/>
    <property type="match status" value="1"/>
</dbReference>
<reference evidence="2" key="1">
    <citation type="submission" date="2021-08" db="EMBL/GenBank/DDBJ databases">
        <title>Comparative analyses of Brucepasteria parasyntrophica and Teretinema zuelzerae.</title>
        <authorList>
            <person name="Song Y."/>
            <person name="Brune A."/>
        </authorList>
    </citation>
    <scope>NUCLEOTIDE SEQUENCE</scope>
    <source>
        <strain evidence="2">DSM 1903</strain>
    </source>
</reference>
<dbReference type="PROSITE" id="PS51257">
    <property type="entry name" value="PROKAR_LIPOPROTEIN"/>
    <property type="match status" value="1"/>
</dbReference>
<proteinExistence type="predicted"/>
<dbReference type="AlphaFoldDB" id="A0AAE3EIX2"/>
<dbReference type="Proteomes" id="UP001198163">
    <property type="component" value="Unassembled WGS sequence"/>
</dbReference>
<keyword evidence="3" id="KW-1185">Reference proteome</keyword>
<dbReference type="RefSeq" id="WP_230756327.1">
    <property type="nucleotide sequence ID" value="NZ_JAINWA010000003.1"/>
</dbReference>
<keyword evidence="1" id="KW-0732">Signal</keyword>
<gene>
    <name evidence="2" type="ORF">K7J14_11545</name>
</gene>
<name>A0AAE3EIX2_9SPIR</name>
<protein>
    <recommendedName>
        <fullName evidence="4">Lipoprotein</fullName>
    </recommendedName>
</protein>
<feature type="chain" id="PRO_5042033878" description="Lipoprotein" evidence="1">
    <location>
        <begin position="22"/>
        <end position="366"/>
    </location>
</feature>
<evidence type="ECO:0008006" key="4">
    <source>
        <dbReference type="Google" id="ProtNLM"/>
    </source>
</evidence>
<evidence type="ECO:0000313" key="3">
    <source>
        <dbReference type="Proteomes" id="UP001198163"/>
    </source>
</evidence>
<accession>A0AAE3EIX2</accession>
<comment type="caution">
    <text evidence="2">The sequence shown here is derived from an EMBL/GenBank/DDBJ whole genome shotgun (WGS) entry which is preliminary data.</text>
</comment>
<dbReference type="EMBL" id="JAINWA010000003">
    <property type="protein sequence ID" value="MCD1655327.1"/>
    <property type="molecule type" value="Genomic_DNA"/>
</dbReference>
<sequence>MNRFFKAVCIPASIAAFLTFASCDADPIFSAIEEEVAIADASVNGSVTSLFGFGDYLWLTDGYLRRKPAMSGSDGDWKSMDFPGSATRCQQIATDGTYIYAIFQKGTNWDFESVRYSADGENWTNKIVIGELQASAIYSGANRVIFFTDSRSGAVDGYEIDVSTLAVTAITNATNLKQITGFAAVGTTVYFSTREQVYSLAAGDTAATAIAGSSVANAPSASIAGLAADGINLYAVNAGYCFRWDGANWGTFGHDTSDPTAFAYLASKQLLLIGGKSGYTEVDLSNGNASQTPGKAANSSIGTDDYSQYSGSIDSYRVGNFVVVEDPAYNSAGDAYTLYLTIVSPVTTRAGLWSYYPSTRSEWNRE</sequence>
<feature type="signal peptide" evidence="1">
    <location>
        <begin position="1"/>
        <end position="21"/>
    </location>
</feature>
<organism evidence="2 3">
    <name type="scientific">Teretinema zuelzerae</name>
    <dbReference type="NCBI Taxonomy" id="156"/>
    <lineage>
        <taxon>Bacteria</taxon>
        <taxon>Pseudomonadati</taxon>
        <taxon>Spirochaetota</taxon>
        <taxon>Spirochaetia</taxon>
        <taxon>Spirochaetales</taxon>
        <taxon>Treponemataceae</taxon>
        <taxon>Teretinema</taxon>
    </lineage>
</organism>